<dbReference type="EMBL" id="BOMS01000016">
    <property type="protein sequence ID" value="GIE65182.1"/>
    <property type="molecule type" value="Genomic_DNA"/>
</dbReference>
<reference evidence="2 3" key="1">
    <citation type="submission" date="2021-01" db="EMBL/GenBank/DDBJ databases">
        <title>Whole genome shotgun sequence of Actinoplanes palleronii NBRC 14916.</title>
        <authorList>
            <person name="Komaki H."/>
            <person name="Tamura T."/>
        </authorList>
    </citation>
    <scope>NUCLEOTIDE SEQUENCE [LARGE SCALE GENOMIC DNA]</scope>
    <source>
        <strain evidence="2 3">NBRC 14916</strain>
    </source>
</reference>
<gene>
    <name evidence="2" type="ORF">Apa02nite_012900</name>
</gene>
<keyword evidence="3" id="KW-1185">Reference proteome</keyword>
<accession>A0ABQ4B3D5</accession>
<evidence type="ECO:0000313" key="3">
    <source>
        <dbReference type="Proteomes" id="UP000624709"/>
    </source>
</evidence>
<protein>
    <submittedName>
        <fullName evidence="2">Uncharacterized protein</fullName>
    </submittedName>
</protein>
<feature type="compositionally biased region" description="Low complexity" evidence="1">
    <location>
        <begin position="65"/>
        <end position="76"/>
    </location>
</feature>
<comment type="caution">
    <text evidence="2">The sequence shown here is derived from an EMBL/GenBank/DDBJ whole genome shotgun (WGS) entry which is preliminary data.</text>
</comment>
<evidence type="ECO:0000256" key="1">
    <source>
        <dbReference type="SAM" id="MobiDB-lite"/>
    </source>
</evidence>
<evidence type="ECO:0000313" key="2">
    <source>
        <dbReference type="EMBL" id="GIE65182.1"/>
    </source>
</evidence>
<dbReference type="Proteomes" id="UP000624709">
    <property type="component" value="Unassembled WGS sequence"/>
</dbReference>
<sequence>MSRAIHPTIGETARYDSISMANTATNVRPGDDRNNVLSPAGASTSSGAIGMPPMVDRNPAPAPRIPAFAAPDPRSR</sequence>
<name>A0ABQ4B3D5_9ACTN</name>
<feature type="region of interest" description="Disordered" evidence="1">
    <location>
        <begin position="24"/>
        <end position="76"/>
    </location>
</feature>
<proteinExistence type="predicted"/>
<organism evidence="2 3">
    <name type="scientific">Actinoplanes palleronii</name>
    <dbReference type="NCBI Taxonomy" id="113570"/>
    <lineage>
        <taxon>Bacteria</taxon>
        <taxon>Bacillati</taxon>
        <taxon>Actinomycetota</taxon>
        <taxon>Actinomycetes</taxon>
        <taxon>Micromonosporales</taxon>
        <taxon>Micromonosporaceae</taxon>
        <taxon>Actinoplanes</taxon>
    </lineage>
</organism>
<feature type="compositionally biased region" description="Polar residues" evidence="1">
    <location>
        <begin position="35"/>
        <end position="47"/>
    </location>
</feature>